<sequence length="164" mass="19350">MKYPFLILFIILCVSCNNSDLKTIENENFSISYPESLKREESGENNTLFKLTPKNPGENRNYIESINLVTRDYPDMSLKQAAQKLKKEVNRVGVITDFKEIDFGNSNGYRLEFKIIFDEGMRRYIQDYYKNGDRVYILTFASQESIYPEIYEEMNTVLKSFRLK</sequence>
<reference evidence="2" key="1">
    <citation type="journal article" date="2019" name="Int. J. Syst. Evol. Microbiol.">
        <title>The Global Catalogue of Microorganisms (GCM) 10K type strain sequencing project: providing services to taxonomists for standard genome sequencing and annotation.</title>
        <authorList>
            <consortium name="The Broad Institute Genomics Platform"/>
            <consortium name="The Broad Institute Genome Sequencing Center for Infectious Disease"/>
            <person name="Wu L."/>
            <person name="Ma J."/>
        </authorList>
    </citation>
    <scope>NUCLEOTIDE SEQUENCE [LARGE SCALE GENOMIC DNA]</scope>
    <source>
        <strain evidence="2">KCTC 12708</strain>
    </source>
</reference>
<protein>
    <recommendedName>
        <fullName evidence="3">PsbP protein</fullName>
    </recommendedName>
</protein>
<name>A0ABQ3BNR8_9FLAO</name>
<dbReference type="Gene3D" id="3.40.1000.10">
    <property type="entry name" value="Mog1/PsbP, alpha/beta/alpha sandwich"/>
    <property type="match status" value="1"/>
</dbReference>
<evidence type="ECO:0000313" key="1">
    <source>
        <dbReference type="EMBL" id="GGZ52887.1"/>
    </source>
</evidence>
<evidence type="ECO:0000313" key="2">
    <source>
        <dbReference type="Proteomes" id="UP000615593"/>
    </source>
</evidence>
<comment type="caution">
    <text evidence="1">The sequence shown here is derived from an EMBL/GenBank/DDBJ whole genome shotgun (WGS) entry which is preliminary data.</text>
</comment>
<gene>
    <name evidence="1" type="ORF">GCM10008088_13200</name>
</gene>
<dbReference type="RefSeq" id="WP_027884209.1">
    <property type="nucleotide sequence ID" value="NZ_BMWY01000003.1"/>
</dbReference>
<accession>A0ABQ3BNR8</accession>
<dbReference type="GeneID" id="94368988"/>
<organism evidence="1 2">
    <name type="scientific">Mesonia mobilis</name>
    <dbReference type="NCBI Taxonomy" id="369791"/>
    <lineage>
        <taxon>Bacteria</taxon>
        <taxon>Pseudomonadati</taxon>
        <taxon>Bacteroidota</taxon>
        <taxon>Flavobacteriia</taxon>
        <taxon>Flavobacteriales</taxon>
        <taxon>Flavobacteriaceae</taxon>
        <taxon>Mesonia</taxon>
    </lineage>
</organism>
<evidence type="ECO:0008006" key="3">
    <source>
        <dbReference type="Google" id="ProtNLM"/>
    </source>
</evidence>
<proteinExistence type="predicted"/>
<keyword evidence="2" id="KW-1185">Reference proteome</keyword>
<dbReference type="EMBL" id="BMWY01000003">
    <property type="protein sequence ID" value="GGZ52887.1"/>
    <property type="molecule type" value="Genomic_DNA"/>
</dbReference>
<dbReference type="Proteomes" id="UP000615593">
    <property type="component" value="Unassembled WGS sequence"/>
</dbReference>